<evidence type="ECO:0000256" key="2">
    <source>
        <dbReference type="ARBA" id="ARBA00022734"/>
    </source>
</evidence>
<evidence type="ECO:0000256" key="1">
    <source>
        <dbReference type="ARBA" id="ARBA00007606"/>
    </source>
</evidence>
<reference evidence="6 7" key="1">
    <citation type="submission" date="2019-07" db="EMBL/GenBank/DDBJ databases">
        <title>De Novo Assembly of kiwifruit Actinidia rufa.</title>
        <authorList>
            <person name="Sugita-Konishi S."/>
            <person name="Sato K."/>
            <person name="Mori E."/>
            <person name="Abe Y."/>
            <person name="Kisaki G."/>
            <person name="Hamano K."/>
            <person name="Suezawa K."/>
            <person name="Otani M."/>
            <person name="Fukuda T."/>
            <person name="Manabe T."/>
            <person name="Gomi K."/>
            <person name="Tabuchi M."/>
            <person name="Akimitsu K."/>
            <person name="Kataoka I."/>
        </authorList>
    </citation>
    <scope>NUCLEOTIDE SEQUENCE [LARGE SCALE GENOMIC DNA]</scope>
    <source>
        <strain evidence="7">cv. Fuchu</strain>
    </source>
</reference>
<dbReference type="InterPro" id="IPR001220">
    <property type="entry name" value="Legume_lectin_dom"/>
</dbReference>
<evidence type="ECO:0000256" key="3">
    <source>
        <dbReference type="SAM" id="MobiDB-lite"/>
    </source>
</evidence>
<dbReference type="GO" id="GO:0030246">
    <property type="term" value="F:carbohydrate binding"/>
    <property type="evidence" value="ECO:0007669"/>
    <property type="project" value="UniProtKB-KW"/>
</dbReference>
<dbReference type="EMBL" id="BJWL01000024">
    <property type="protein sequence ID" value="GFZ14957.1"/>
    <property type="molecule type" value="Genomic_DNA"/>
</dbReference>
<feature type="transmembrane region" description="Helical" evidence="4">
    <location>
        <begin position="256"/>
        <end position="281"/>
    </location>
</feature>
<proteinExistence type="inferred from homology"/>
<keyword evidence="4" id="KW-0472">Membrane</keyword>
<keyword evidence="4" id="KW-1133">Transmembrane helix</keyword>
<comment type="caution">
    <text evidence="6">The sequence shown here is derived from an EMBL/GenBank/DDBJ whole genome shotgun (WGS) entry which is preliminary data.</text>
</comment>
<keyword evidence="4" id="KW-0812">Transmembrane</keyword>
<dbReference type="CDD" id="cd06899">
    <property type="entry name" value="lectin_legume_LecRK_Arcelin_ConA"/>
    <property type="match status" value="1"/>
</dbReference>
<protein>
    <recommendedName>
        <fullName evidence="5">Legume lectin domain-containing protein</fullName>
    </recommendedName>
</protein>
<dbReference type="SUPFAM" id="SSF49899">
    <property type="entry name" value="Concanavalin A-like lectins/glucanases"/>
    <property type="match status" value="1"/>
</dbReference>
<dbReference type="OrthoDB" id="2019747at2759"/>
<dbReference type="AlphaFoldDB" id="A0A7J0GVT1"/>
<evidence type="ECO:0000259" key="5">
    <source>
        <dbReference type="Pfam" id="PF00139"/>
    </source>
</evidence>
<gene>
    <name evidence="6" type="ORF">Acr_24g0011470</name>
</gene>
<sequence>MEAVYLVIFSLLTLTSKPTFSLSLRRLPTKPTFVSDVAIFGDAEIINGGSSVQLTRPIASSSGLLIYTKPIKPTSFSTDFSFSISPHSGDGLALVIVPSDFPHNFPGKSSFGVSPEFKFLGIEFDTSMDADVGDENANHVGVDVGSLVSARVFNVSSLNLVLNSGMKLRSWVDYDASSKRLEVRLGEMGNPRPFDPLMGFPIDLSDNVERRRSSCGDKVRSVPNWMHSQPADPRRFSDKGREKRVDHKKDPCPLSLVSGLIVGIGCGALVALMVLFLWAIFVNRHVVIPVGYSWKPADFGYKKVSVDVENSSVNVKN</sequence>
<dbReference type="PANTHER" id="PTHR32401">
    <property type="entry name" value="CONCANAVALIN A-LIKE LECTIN FAMILY PROTEIN"/>
    <property type="match status" value="1"/>
</dbReference>
<evidence type="ECO:0000313" key="7">
    <source>
        <dbReference type="Proteomes" id="UP000585474"/>
    </source>
</evidence>
<name>A0A7J0GVT1_9ERIC</name>
<organism evidence="6 7">
    <name type="scientific">Actinidia rufa</name>
    <dbReference type="NCBI Taxonomy" id="165716"/>
    <lineage>
        <taxon>Eukaryota</taxon>
        <taxon>Viridiplantae</taxon>
        <taxon>Streptophyta</taxon>
        <taxon>Embryophyta</taxon>
        <taxon>Tracheophyta</taxon>
        <taxon>Spermatophyta</taxon>
        <taxon>Magnoliopsida</taxon>
        <taxon>eudicotyledons</taxon>
        <taxon>Gunneridae</taxon>
        <taxon>Pentapetalae</taxon>
        <taxon>asterids</taxon>
        <taxon>Ericales</taxon>
        <taxon>Actinidiaceae</taxon>
        <taxon>Actinidia</taxon>
    </lineage>
</organism>
<dbReference type="Pfam" id="PF00139">
    <property type="entry name" value="Lectin_legB"/>
    <property type="match status" value="1"/>
</dbReference>
<dbReference type="Gene3D" id="2.60.120.200">
    <property type="match status" value="1"/>
</dbReference>
<dbReference type="PANTHER" id="PTHR32401:SF15">
    <property type="entry name" value="L-TYPE LECTIN-DOMAIN CONTAINING RECEPTOR KINASE VIII.2-LIKE"/>
    <property type="match status" value="1"/>
</dbReference>
<evidence type="ECO:0000256" key="4">
    <source>
        <dbReference type="SAM" id="Phobius"/>
    </source>
</evidence>
<keyword evidence="2" id="KW-0430">Lectin</keyword>
<accession>A0A7J0GVT1</accession>
<dbReference type="InterPro" id="IPR050258">
    <property type="entry name" value="Leguminous_Lectin"/>
</dbReference>
<feature type="compositionally biased region" description="Basic and acidic residues" evidence="3">
    <location>
        <begin position="232"/>
        <end position="248"/>
    </location>
</feature>
<comment type="similarity">
    <text evidence="1">Belongs to the leguminous lectin family.</text>
</comment>
<feature type="domain" description="Legume lectin" evidence="5">
    <location>
        <begin position="35"/>
        <end position="210"/>
    </location>
</feature>
<feature type="region of interest" description="Disordered" evidence="3">
    <location>
        <begin position="218"/>
        <end position="248"/>
    </location>
</feature>
<evidence type="ECO:0000313" key="6">
    <source>
        <dbReference type="EMBL" id="GFZ14957.1"/>
    </source>
</evidence>
<keyword evidence="7" id="KW-1185">Reference proteome</keyword>
<dbReference type="Proteomes" id="UP000585474">
    <property type="component" value="Unassembled WGS sequence"/>
</dbReference>
<dbReference type="InterPro" id="IPR013320">
    <property type="entry name" value="ConA-like_dom_sf"/>
</dbReference>